<dbReference type="Gene3D" id="3.30.1490.20">
    <property type="entry name" value="ATP-grasp fold, A domain"/>
    <property type="match status" value="1"/>
</dbReference>
<keyword evidence="3" id="KW-0547">Nucleotide-binding</keyword>
<comment type="similarity">
    <text evidence="1">Belongs to the D-alanine--D-alanine ligase family.</text>
</comment>
<protein>
    <submittedName>
        <fullName evidence="5">ATP-grasp domain-containing protein</fullName>
    </submittedName>
</protein>
<reference evidence="5 6" key="1">
    <citation type="submission" date="2021-12" db="EMBL/GenBank/DDBJ databases">
        <title>Discovery of the Pendulisporaceae a myxobacterial family with distinct sporulation behavior and unique specialized metabolism.</title>
        <authorList>
            <person name="Garcia R."/>
            <person name="Popoff A."/>
            <person name="Bader C.D."/>
            <person name="Loehr J."/>
            <person name="Walesch S."/>
            <person name="Walt C."/>
            <person name="Boldt J."/>
            <person name="Bunk B."/>
            <person name="Haeckl F.J.F.P.J."/>
            <person name="Gunesch A.P."/>
            <person name="Birkelbach J."/>
            <person name="Nuebel U."/>
            <person name="Pietschmann T."/>
            <person name="Bach T."/>
            <person name="Mueller R."/>
        </authorList>
    </citation>
    <scope>NUCLEOTIDE SEQUENCE [LARGE SCALE GENOMIC DNA]</scope>
    <source>
        <strain evidence="5 6">MSr12523</strain>
    </source>
</reference>
<accession>A0ABZ2K2V0</accession>
<dbReference type="SUPFAM" id="SSF56059">
    <property type="entry name" value="Glutathione synthetase ATP-binding domain-like"/>
    <property type="match status" value="1"/>
</dbReference>
<dbReference type="InterPro" id="IPR011095">
    <property type="entry name" value="Dala_Dala_lig_C"/>
</dbReference>
<dbReference type="InterPro" id="IPR013815">
    <property type="entry name" value="ATP_grasp_subdomain_1"/>
</dbReference>
<dbReference type="PANTHER" id="PTHR23132:SF23">
    <property type="entry name" value="D-ALANINE--D-ALANINE LIGASE B"/>
    <property type="match status" value="1"/>
</dbReference>
<evidence type="ECO:0000256" key="3">
    <source>
        <dbReference type="PROSITE-ProRule" id="PRU00409"/>
    </source>
</evidence>
<gene>
    <name evidence="5" type="ORF">LZC95_42165</name>
</gene>
<keyword evidence="2" id="KW-0436">Ligase</keyword>
<keyword evidence="6" id="KW-1185">Reference proteome</keyword>
<dbReference type="PANTHER" id="PTHR23132">
    <property type="entry name" value="D-ALANINE--D-ALANINE LIGASE"/>
    <property type="match status" value="1"/>
</dbReference>
<evidence type="ECO:0000256" key="2">
    <source>
        <dbReference type="ARBA" id="ARBA00022598"/>
    </source>
</evidence>
<proteinExistence type="inferred from homology"/>
<evidence type="ECO:0000259" key="4">
    <source>
        <dbReference type="PROSITE" id="PS50975"/>
    </source>
</evidence>
<dbReference type="InterPro" id="IPR011761">
    <property type="entry name" value="ATP-grasp"/>
</dbReference>
<feature type="domain" description="ATP-grasp" evidence="4">
    <location>
        <begin position="124"/>
        <end position="333"/>
    </location>
</feature>
<organism evidence="5 6">
    <name type="scientific">Pendulispora brunnea</name>
    <dbReference type="NCBI Taxonomy" id="2905690"/>
    <lineage>
        <taxon>Bacteria</taxon>
        <taxon>Pseudomonadati</taxon>
        <taxon>Myxococcota</taxon>
        <taxon>Myxococcia</taxon>
        <taxon>Myxococcales</taxon>
        <taxon>Sorangiineae</taxon>
        <taxon>Pendulisporaceae</taxon>
        <taxon>Pendulispora</taxon>
    </lineage>
</organism>
<keyword evidence="3" id="KW-0067">ATP-binding</keyword>
<evidence type="ECO:0000313" key="5">
    <source>
        <dbReference type="EMBL" id="WXA93046.1"/>
    </source>
</evidence>
<evidence type="ECO:0000313" key="6">
    <source>
        <dbReference type="Proteomes" id="UP001379533"/>
    </source>
</evidence>
<dbReference type="Pfam" id="PF07478">
    <property type="entry name" value="Dala_Dala_lig_C"/>
    <property type="match status" value="1"/>
</dbReference>
<dbReference type="RefSeq" id="WP_394843645.1">
    <property type="nucleotide sequence ID" value="NZ_CP089982.1"/>
</dbReference>
<sequence>MGSPSRKVVRVAVVHNTDYEEASPDGDPGYAARADVQFVARIVADQLADARHESHLVAVDGDLVTLRERLRQIEPDCVFNLCESLAGDARLESAVPLLVETLGIPCTGSPPEALSRALYKDRVKESLQRAGVPTPPGRVLKRADEPCDLPFPAIVKPVHEDGSVGITQRSVVREETELRATVKETLARHRQPVLVEQYIAGRELNVAMLGFPAARVLPLCEIDFSALPEGAARIVSYDAKWKTDSPEDRGTQPVHNPELPAGIAARVRRVAVDAFRALGLRDYGRVDIRLAPSGVPYVVDVNPNCDLSPNAGMARAAAAVGIDYPALLKLVVRYAVRRRSATKAAPLSVSRKG</sequence>
<dbReference type="Proteomes" id="UP001379533">
    <property type="component" value="Chromosome"/>
</dbReference>
<evidence type="ECO:0000256" key="1">
    <source>
        <dbReference type="ARBA" id="ARBA00010871"/>
    </source>
</evidence>
<dbReference type="Gene3D" id="3.30.470.20">
    <property type="entry name" value="ATP-grasp fold, B domain"/>
    <property type="match status" value="1"/>
</dbReference>
<name>A0ABZ2K2V0_9BACT</name>
<dbReference type="PROSITE" id="PS50975">
    <property type="entry name" value="ATP_GRASP"/>
    <property type="match status" value="1"/>
</dbReference>
<dbReference type="EMBL" id="CP089982">
    <property type="protein sequence ID" value="WXA93046.1"/>
    <property type="molecule type" value="Genomic_DNA"/>
</dbReference>